<feature type="compositionally biased region" description="Polar residues" evidence="8">
    <location>
        <begin position="154"/>
        <end position="165"/>
    </location>
</feature>
<evidence type="ECO:0000256" key="6">
    <source>
        <dbReference type="ARBA" id="ARBA00023212"/>
    </source>
</evidence>
<evidence type="ECO:0000256" key="1">
    <source>
        <dbReference type="ARBA" id="ARBA00004202"/>
    </source>
</evidence>
<sequence length="577" mass="64897">MEQLSDDELDHAAEEDSDKEDQDLDKMFGAWLGELDKLTKSLDDGKPEKVQKAPLRQETNMANFSYRFSIYNINEALNQGEAVDLEALMADLCSIEQELSTIGKPSGASARLSLPGEAKVRQKPPAGRSHGVNRPALASNFSLDDITAQLERASQTMDEAAQQGTAPPAHQHHRRTGSVGTVIEHEALSFVHSSRSSINSASASSVDSLDMEKASRPEQDGQHEPVAEEEQAAKLKAEKIRVALEKIKEAQVKKLVIRVHLSDESSKTMMVDERQTVRQVLDSLLDKSHCGYSLDWSLVEIISELQMERIFEDHENLVENLLNWTRDSTNRLMFIERLEKYALFKNPQNYLLGRKETCEMTDRNKEALLEECFCGSSISVPEMEGVLWLKEDGKKSWKKRYFLLRASGIYYVPKGKAKTSRDLVCFLQLDHVNVYLGQDYRSKYKAPSDYCMALKHPQIQKKSQYIKYLCCDDVRTLHQWVNGIRIAKYGKQLYVNYQEAMKRTEAAHDWSSLSSSSIKSGSSSSSLPESQSNHSSQSDSGVSETVSSGHVRAQSVVSSIFSEAWKRGSQAEDPKVL</sequence>
<evidence type="ECO:0000256" key="2">
    <source>
        <dbReference type="ARBA" id="ARBA00004245"/>
    </source>
</evidence>
<feature type="region of interest" description="Disordered" evidence="8">
    <location>
        <begin position="521"/>
        <end position="549"/>
    </location>
</feature>
<dbReference type="Proteomes" id="UP000314983">
    <property type="component" value="Chromosome 2"/>
</dbReference>
<evidence type="ECO:0000256" key="5">
    <source>
        <dbReference type="ARBA" id="ARBA00023136"/>
    </source>
</evidence>
<feature type="domain" description="Ras-associating" evidence="10">
    <location>
        <begin position="253"/>
        <end position="339"/>
    </location>
</feature>
<feature type="compositionally biased region" description="Low complexity" evidence="8">
    <location>
        <begin position="521"/>
        <end position="543"/>
    </location>
</feature>
<evidence type="ECO:0000313" key="12">
    <source>
        <dbReference type="Proteomes" id="UP000314983"/>
    </source>
</evidence>
<feature type="region of interest" description="Disordered" evidence="8">
    <location>
        <begin position="154"/>
        <end position="177"/>
    </location>
</feature>
<dbReference type="InterPro" id="IPR011993">
    <property type="entry name" value="PH-like_dom_sf"/>
</dbReference>
<feature type="region of interest" description="Disordered" evidence="8">
    <location>
        <begin position="193"/>
        <end position="230"/>
    </location>
</feature>
<feature type="region of interest" description="Disordered" evidence="8">
    <location>
        <begin position="1"/>
        <end position="25"/>
    </location>
</feature>
<feature type="compositionally biased region" description="Low complexity" evidence="8">
    <location>
        <begin position="193"/>
        <end position="208"/>
    </location>
</feature>
<dbReference type="InterPro" id="IPR001849">
    <property type="entry name" value="PH_domain"/>
</dbReference>
<gene>
    <name evidence="11" type="primary">RAPH1</name>
</gene>
<evidence type="ECO:0000256" key="7">
    <source>
        <dbReference type="ARBA" id="ARBA00038382"/>
    </source>
</evidence>
<dbReference type="Pfam" id="PF00169">
    <property type="entry name" value="PH"/>
    <property type="match status" value="1"/>
</dbReference>
<dbReference type="PANTHER" id="PTHR11243">
    <property type="entry name" value="GROWTH FACTOR RECEPTOR-BOUND PROTEIN"/>
    <property type="match status" value="1"/>
</dbReference>
<evidence type="ECO:0000256" key="3">
    <source>
        <dbReference type="ARBA" id="ARBA00022475"/>
    </source>
</evidence>
<evidence type="ECO:0008006" key="13">
    <source>
        <dbReference type="Google" id="ProtNLM"/>
    </source>
</evidence>
<comment type="similarity">
    <text evidence="7">Belongs to the MRL family.</text>
</comment>
<name>A0AAY5ENV7_ELEEL</name>
<dbReference type="Pfam" id="PF21989">
    <property type="entry name" value="RA_2"/>
    <property type="match status" value="1"/>
</dbReference>
<feature type="compositionally biased region" description="Basic and acidic residues" evidence="8">
    <location>
        <begin position="210"/>
        <end position="230"/>
    </location>
</feature>
<evidence type="ECO:0000259" key="9">
    <source>
        <dbReference type="PROSITE" id="PS50003"/>
    </source>
</evidence>
<organism evidence="11 12">
    <name type="scientific">Electrophorus electricus</name>
    <name type="common">Electric eel</name>
    <name type="synonym">Gymnotus electricus</name>
    <dbReference type="NCBI Taxonomy" id="8005"/>
    <lineage>
        <taxon>Eukaryota</taxon>
        <taxon>Metazoa</taxon>
        <taxon>Chordata</taxon>
        <taxon>Craniata</taxon>
        <taxon>Vertebrata</taxon>
        <taxon>Euteleostomi</taxon>
        <taxon>Actinopterygii</taxon>
        <taxon>Neopterygii</taxon>
        <taxon>Teleostei</taxon>
        <taxon>Ostariophysi</taxon>
        <taxon>Gymnotiformes</taxon>
        <taxon>Gymnotoidei</taxon>
        <taxon>Gymnotidae</taxon>
        <taxon>Electrophorus</taxon>
    </lineage>
</organism>
<dbReference type="SMART" id="SM00233">
    <property type="entry name" value="PH"/>
    <property type="match status" value="1"/>
</dbReference>
<dbReference type="Gene3D" id="3.10.20.90">
    <property type="entry name" value="Phosphatidylinositol 3-kinase Catalytic Subunit, Chain A, domain 1"/>
    <property type="match status" value="1"/>
</dbReference>
<dbReference type="InterPro" id="IPR000159">
    <property type="entry name" value="RA_dom"/>
</dbReference>
<dbReference type="GO" id="GO:0005886">
    <property type="term" value="C:plasma membrane"/>
    <property type="evidence" value="ECO:0007669"/>
    <property type="project" value="UniProtKB-SubCell"/>
</dbReference>
<keyword evidence="6" id="KW-0206">Cytoskeleton</keyword>
<dbReference type="Ensembl" id="ENSEEET00000061851.1">
    <property type="protein sequence ID" value="ENSEEEP00000058077.1"/>
    <property type="gene ID" value="ENSEEEG00000019030.2"/>
</dbReference>
<accession>A0AAY5ENV7</accession>
<protein>
    <recommendedName>
        <fullName evidence="13">Ras association (RalGDS/AF-6) and pleckstrin homology domains 1b</fullName>
    </recommendedName>
</protein>
<evidence type="ECO:0000256" key="8">
    <source>
        <dbReference type="SAM" id="MobiDB-lite"/>
    </source>
</evidence>
<dbReference type="GeneTree" id="ENSGT00940000156552"/>
<dbReference type="SUPFAM" id="SSF54236">
    <property type="entry name" value="Ubiquitin-like"/>
    <property type="match status" value="1"/>
</dbReference>
<dbReference type="InterPro" id="IPR039664">
    <property type="entry name" value="GRB/APBB1IP"/>
</dbReference>
<comment type="subcellular location">
    <subcellularLocation>
        <location evidence="1">Cell membrane</location>
        <topology evidence="1">Peripheral membrane protein</topology>
    </subcellularLocation>
    <subcellularLocation>
        <location evidence="2">Cytoplasm</location>
        <location evidence="2">Cytoskeleton</location>
    </subcellularLocation>
</comment>
<dbReference type="FunFam" id="3.10.20.90:FF:000027">
    <property type="entry name" value="Ras association (RalGDS/AF-6) and pleckstrin homology domains 1"/>
    <property type="match status" value="1"/>
</dbReference>
<dbReference type="AlphaFoldDB" id="A0AAY5ENV7"/>
<feature type="domain" description="PH" evidence="9">
    <location>
        <begin position="380"/>
        <end position="489"/>
    </location>
</feature>
<dbReference type="InterPro" id="IPR039665">
    <property type="entry name" value="PH_APBB1IP"/>
</dbReference>
<proteinExistence type="inferred from homology"/>
<feature type="compositionally biased region" description="Acidic residues" evidence="8">
    <location>
        <begin position="1"/>
        <end position="23"/>
    </location>
</feature>
<dbReference type="InterPro" id="IPR029071">
    <property type="entry name" value="Ubiquitin-like_domsf"/>
</dbReference>
<feature type="region of interest" description="Disordered" evidence="8">
    <location>
        <begin position="104"/>
        <end position="137"/>
    </location>
</feature>
<dbReference type="PANTHER" id="PTHR11243:SF15">
    <property type="entry name" value="RAS-ASSOCIATED AND PLECKSTRIN HOMOLOGY DOMAINS-CONTAINING PROTEIN 1"/>
    <property type="match status" value="1"/>
</dbReference>
<keyword evidence="3" id="KW-1003">Cell membrane</keyword>
<reference evidence="11 12" key="1">
    <citation type="submission" date="2020-05" db="EMBL/GenBank/DDBJ databases">
        <title>Electrophorus electricus (electric eel) genome, fEleEle1, primary haplotype.</title>
        <authorList>
            <person name="Myers G."/>
            <person name="Meyer A."/>
            <person name="Fedrigo O."/>
            <person name="Formenti G."/>
            <person name="Rhie A."/>
            <person name="Tracey A."/>
            <person name="Sims Y."/>
            <person name="Jarvis E.D."/>
        </authorList>
    </citation>
    <scope>NUCLEOTIDE SEQUENCE [LARGE SCALE GENOMIC DNA]</scope>
</reference>
<evidence type="ECO:0000256" key="4">
    <source>
        <dbReference type="ARBA" id="ARBA00022490"/>
    </source>
</evidence>
<dbReference type="FunFam" id="2.30.29.30:FF:000048">
    <property type="entry name" value="Ras association (RalGDS/AF-6) and pleckstrin homology domains 1"/>
    <property type="match status" value="1"/>
</dbReference>
<keyword evidence="5" id="KW-0472">Membrane</keyword>
<dbReference type="GO" id="GO:0007165">
    <property type="term" value="P:signal transduction"/>
    <property type="evidence" value="ECO:0007669"/>
    <property type="project" value="InterPro"/>
</dbReference>
<evidence type="ECO:0000313" key="11">
    <source>
        <dbReference type="Ensembl" id="ENSEEEP00000058077.1"/>
    </source>
</evidence>
<dbReference type="Gene3D" id="2.30.29.30">
    <property type="entry name" value="Pleckstrin-homology domain (PH domain)/Phosphotyrosine-binding domain (PTB)"/>
    <property type="match status" value="1"/>
</dbReference>
<dbReference type="CDD" id="cd01259">
    <property type="entry name" value="PH_APBB1IP"/>
    <property type="match status" value="1"/>
</dbReference>
<reference evidence="11" key="3">
    <citation type="submission" date="2025-09" db="UniProtKB">
        <authorList>
            <consortium name="Ensembl"/>
        </authorList>
    </citation>
    <scope>IDENTIFICATION</scope>
</reference>
<dbReference type="SUPFAM" id="SSF50729">
    <property type="entry name" value="PH domain-like"/>
    <property type="match status" value="1"/>
</dbReference>
<evidence type="ECO:0000259" key="10">
    <source>
        <dbReference type="PROSITE" id="PS50200"/>
    </source>
</evidence>
<reference evidence="11" key="2">
    <citation type="submission" date="2025-08" db="UniProtKB">
        <authorList>
            <consortium name="Ensembl"/>
        </authorList>
    </citation>
    <scope>IDENTIFICATION</scope>
</reference>
<keyword evidence="12" id="KW-1185">Reference proteome</keyword>
<dbReference type="PROSITE" id="PS50200">
    <property type="entry name" value="RA"/>
    <property type="match status" value="1"/>
</dbReference>
<dbReference type="GO" id="GO:0005829">
    <property type="term" value="C:cytosol"/>
    <property type="evidence" value="ECO:0007669"/>
    <property type="project" value="TreeGrafter"/>
</dbReference>
<keyword evidence="4" id="KW-0963">Cytoplasm</keyword>
<dbReference type="PROSITE" id="PS50003">
    <property type="entry name" value="PH_DOMAIN"/>
    <property type="match status" value="1"/>
</dbReference>
<dbReference type="SMART" id="SM00314">
    <property type="entry name" value="RA"/>
    <property type="match status" value="1"/>
</dbReference>
<dbReference type="GO" id="GO:0005856">
    <property type="term" value="C:cytoskeleton"/>
    <property type="evidence" value="ECO:0007669"/>
    <property type="project" value="UniProtKB-SubCell"/>
</dbReference>